<keyword evidence="3" id="KW-1185">Reference proteome</keyword>
<protein>
    <submittedName>
        <fullName evidence="2">(Fe-S)-binding protein</fullName>
    </submittedName>
</protein>
<dbReference type="PANTHER" id="PTHR30296">
    <property type="entry name" value="UNCHARACTERIZED PROTEIN YKGE"/>
    <property type="match status" value="1"/>
</dbReference>
<dbReference type="Pfam" id="PF02754">
    <property type="entry name" value="CCG"/>
    <property type="match status" value="2"/>
</dbReference>
<dbReference type="InterPro" id="IPR004017">
    <property type="entry name" value="Cys_rich_dom"/>
</dbReference>
<name>A0A2N5X5H0_9GAMM</name>
<dbReference type="GO" id="GO:0005829">
    <property type="term" value="C:cytosol"/>
    <property type="evidence" value="ECO:0007669"/>
    <property type="project" value="TreeGrafter"/>
</dbReference>
<feature type="domain" description="Cysteine-rich" evidence="1">
    <location>
        <begin position="138"/>
        <end position="222"/>
    </location>
</feature>
<dbReference type="EMBL" id="PKUS01000005">
    <property type="protein sequence ID" value="PLW69736.1"/>
    <property type="molecule type" value="Genomic_DNA"/>
</dbReference>
<organism evidence="2 3">
    <name type="scientific">Pseudohalioglobus lutimaris</name>
    <dbReference type="NCBI Taxonomy" id="1737061"/>
    <lineage>
        <taxon>Bacteria</taxon>
        <taxon>Pseudomonadati</taxon>
        <taxon>Pseudomonadota</taxon>
        <taxon>Gammaproteobacteria</taxon>
        <taxon>Cellvibrionales</taxon>
        <taxon>Halieaceae</taxon>
        <taxon>Pseudohalioglobus</taxon>
    </lineage>
</organism>
<comment type="caution">
    <text evidence="2">The sequence shown here is derived from an EMBL/GenBank/DDBJ whole genome shotgun (WGS) entry which is preliminary data.</text>
</comment>
<evidence type="ECO:0000313" key="3">
    <source>
        <dbReference type="Proteomes" id="UP000235005"/>
    </source>
</evidence>
<feature type="domain" description="Cysteine-rich" evidence="1">
    <location>
        <begin position="9"/>
        <end position="89"/>
    </location>
</feature>
<dbReference type="GO" id="GO:0016491">
    <property type="term" value="F:oxidoreductase activity"/>
    <property type="evidence" value="ECO:0007669"/>
    <property type="project" value="UniProtKB-ARBA"/>
</dbReference>
<dbReference type="Proteomes" id="UP000235005">
    <property type="component" value="Unassembled WGS sequence"/>
</dbReference>
<evidence type="ECO:0000313" key="2">
    <source>
        <dbReference type="EMBL" id="PLW69736.1"/>
    </source>
</evidence>
<dbReference type="RefSeq" id="WP_076001703.1">
    <property type="nucleotide sequence ID" value="NZ_PKUS01000005.1"/>
</dbReference>
<evidence type="ECO:0000259" key="1">
    <source>
        <dbReference type="Pfam" id="PF02754"/>
    </source>
</evidence>
<proteinExistence type="predicted"/>
<accession>A0A2N5X5H0</accession>
<gene>
    <name evidence="2" type="ORF">C0039_06945</name>
</gene>
<dbReference type="OrthoDB" id="9770306at2"/>
<reference evidence="2 3" key="1">
    <citation type="submission" date="2018-01" db="EMBL/GenBank/DDBJ databases">
        <title>The draft genome sequence of Halioglobus lutimaris HF004.</title>
        <authorList>
            <person name="Du Z.-J."/>
            <person name="Shi M.-J."/>
        </authorList>
    </citation>
    <scope>NUCLEOTIDE SEQUENCE [LARGE SCALE GENOMIC DNA]</scope>
    <source>
        <strain evidence="2 3">HF004</strain>
    </source>
</reference>
<dbReference type="PANTHER" id="PTHR30296:SF0">
    <property type="entry name" value="LACTATE UTILIZATION PROTEIN A"/>
    <property type="match status" value="1"/>
</dbReference>
<dbReference type="AlphaFoldDB" id="A0A2N5X5H0"/>
<sequence>MSESINPRVSLFVTCLADLMRPSVAFASIRLLEQAGCIVDVPLQQTCCGQPGYNSGEYEATIPIARQTIELFEHAEYVVAPSGSCAGMICHHYPKLLDGEWRERALALAEKTFELTSFLVDVVKLESAPAVSTDLPPITYHDSCAGLREMGVKDQPRQLLKTLCDVEINEMQQSDVCCGFGGTFCAKMPDISEKMVDDKLRNAGNSGATLLTGGDLGCLLNIAGRARRQGLELEVRHVAEILSGDLYSPAIGEGD</sequence>